<gene>
    <name evidence="3" type="ORF">BGC33_10865</name>
    <name evidence="2" type="ORF">THERMOS_9</name>
</gene>
<accession>A0A1J5TUN9</accession>
<dbReference type="InterPro" id="IPR005583">
    <property type="entry name" value="YaaA"/>
</dbReference>
<evidence type="ECO:0000313" key="4">
    <source>
        <dbReference type="Proteomes" id="UP000182798"/>
    </source>
</evidence>
<dbReference type="Pfam" id="PF03883">
    <property type="entry name" value="H2O2_YaaD"/>
    <property type="match status" value="1"/>
</dbReference>
<evidence type="ECO:0000313" key="5">
    <source>
        <dbReference type="Proteomes" id="UP000643672"/>
    </source>
</evidence>
<dbReference type="AlphaFoldDB" id="A0A1J5TUN9"/>
<sequence length="250" mass="28541">MLAVISPSKTQDFNPSDIIDFSQTRQMAQSQALIAVLKIKTQEEIADLMSISEKLSLLNFERFQTFKTPLTLDNAKQALLAFKGDVYNGIDVSSLSTADLDFAQNTLRMLSGLYGVIRPLDLIAPYRLEMGTRLVTDKGKNLYEFWGEQISQVLNEDESEVIVNLASNEYFKGIDKKALNANIINIVFKEFKNDNYKIIGIYAKRARGLMVNYMIKNRITQAEHLKNFDKEDYQFKADMSDDTTWVFTRG</sequence>
<protein>
    <recommendedName>
        <fullName evidence="1">UPF0246 protein BGC33_10865</fullName>
    </recommendedName>
</protein>
<dbReference type="PANTHER" id="PTHR30283:SF4">
    <property type="entry name" value="PEROXIDE STRESS RESISTANCE PROTEIN YAAA"/>
    <property type="match status" value="1"/>
</dbReference>
<dbReference type="Proteomes" id="UP000643672">
    <property type="component" value="Unassembled WGS sequence"/>
</dbReference>
<dbReference type="OrthoDB" id="9777133at2"/>
<dbReference type="GO" id="GO:0033194">
    <property type="term" value="P:response to hydroperoxide"/>
    <property type="evidence" value="ECO:0007669"/>
    <property type="project" value="TreeGrafter"/>
</dbReference>
<dbReference type="EMBL" id="CAESAQ020000001">
    <property type="protein sequence ID" value="CAB5493879.1"/>
    <property type="molecule type" value="Genomic_DNA"/>
</dbReference>
<evidence type="ECO:0000256" key="1">
    <source>
        <dbReference type="HAMAP-Rule" id="MF_00652"/>
    </source>
</evidence>
<evidence type="ECO:0000313" key="2">
    <source>
        <dbReference type="EMBL" id="CAB5493879.1"/>
    </source>
</evidence>
<keyword evidence="5" id="KW-1185">Reference proteome</keyword>
<comment type="caution">
    <text evidence="3">The sequence shown here is derived from an EMBL/GenBank/DDBJ whole genome shotgun (WGS) entry which is preliminary data.</text>
</comment>
<comment type="similarity">
    <text evidence="1">Belongs to the UPF0246 family.</text>
</comment>
<organism evidence="3 4">
    <name type="scientific">Bathymodiolus thermophilus thioautotrophic gill symbiont</name>
    <dbReference type="NCBI Taxonomy" id="2360"/>
    <lineage>
        <taxon>Bacteria</taxon>
        <taxon>Pseudomonadati</taxon>
        <taxon>Pseudomonadota</taxon>
        <taxon>Gammaproteobacteria</taxon>
        <taxon>sulfur-oxidizing symbionts</taxon>
    </lineage>
</organism>
<dbReference type="HAMAP" id="MF_00652">
    <property type="entry name" value="UPF0246"/>
    <property type="match status" value="1"/>
</dbReference>
<reference evidence="3" key="2">
    <citation type="journal article" date="2017" name="Stand. Genomic Sci.">
        <title>Genome sequence of the sulfur-oxidizing Bathymodiolus thermophilus gill endosymbiont.</title>
        <authorList>
            <person name="Ponnudurai R."/>
            <person name="Sayavedra L."/>
            <person name="Kleiner M."/>
            <person name="Heiden S.E."/>
            <person name="Thurmer A."/>
            <person name="Felbeck H."/>
            <person name="Schluter R."/>
            <person name="Sievert S.M."/>
            <person name="Daniel R."/>
            <person name="Schweder T."/>
            <person name="Markert S."/>
        </authorList>
    </citation>
    <scope>NUCLEOTIDE SEQUENCE</scope>
    <source>
        <strain evidence="3">BAT/CrabSpa'14</strain>
    </source>
</reference>
<dbReference type="Proteomes" id="UP000182798">
    <property type="component" value="Unassembled WGS sequence"/>
</dbReference>
<dbReference type="NCBIfam" id="NF002542">
    <property type="entry name" value="PRK02101.1-3"/>
    <property type="match status" value="1"/>
</dbReference>
<proteinExistence type="inferred from homology"/>
<reference evidence="4" key="1">
    <citation type="submission" date="2016-09" db="EMBL/GenBank/DDBJ databases">
        <title>Genome Sequence of Bathymodiolus thermophilus sulfur-oxidizing gill endosymbiont.</title>
        <authorList>
            <person name="Ponnudurai R."/>
            <person name="Kleiner M."/>
            <person name="Sayavedra L."/>
            <person name="Thuermer A."/>
            <person name="Felbeck H."/>
            <person name="Schlueter R."/>
            <person name="Schweder T."/>
            <person name="Markert S."/>
        </authorList>
    </citation>
    <scope>NUCLEOTIDE SEQUENCE [LARGE SCALE GENOMIC DNA]</scope>
    <source>
        <strain evidence="4">BAT/CrabSpa'14</strain>
    </source>
</reference>
<evidence type="ECO:0000313" key="3">
    <source>
        <dbReference type="EMBL" id="OIR24522.1"/>
    </source>
</evidence>
<dbReference type="RefSeq" id="WP_071564572.1">
    <property type="nucleotide sequence ID" value="NZ_CAESAQ020000001.1"/>
</dbReference>
<dbReference type="EMBL" id="MIQH01000619">
    <property type="protein sequence ID" value="OIR24522.1"/>
    <property type="molecule type" value="Genomic_DNA"/>
</dbReference>
<reference evidence="2 5" key="3">
    <citation type="submission" date="2020-05" db="EMBL/GenBank/DDBJ databases">
        <authorList>
            <person name="Petersen J."/>
            <person name="Sayavedra L."/>
        </authorList>
    </citation>
    <scope>NUCLEOTIDE SEQUENCE [LARGE SCALE GENOMIC DNA]</scope>
    <source>
        <strain evidence="2">B thermophilus SOXS</strain>
    </source>
</reference>
<name>A0A1J5TUN9_9GAMM</name>
<dbReference type="GO" id="GO:0005829">
    <property type="term" value="C:cytosol"/>
    <property type="evidence" value="ECO:0007669"/>
    <property type="project" value="TreeGrafter"/>
</dbReference>
<dbReference type="PANTHER" id="PTHR30283">
    <property type="entry name" value="PEROXIDE STRESS RESPONSE PROTEIN YAAA"/>
    <property type="match status" value="1"/>
</dbReference>